<feature type="transmembrane region" description="Helical" evidence="1">
    <location>
        <begin position="179"/>
        <end position="199"/>
    </location>
</feature>
<keyword evidence="1" id="KW-0812">Transmembrane</keyword>
<dbReference type="NCBIfam" id="TIGR03370">
    <property type="entry name" value="VPLPA-CTERM"/>
    <property type="match status" value="1"/>
</dbReference>
<dbReference type="AlphaFoldDB" id="A0A3B0Y4Z7"/>
<name>A0A3B0Y4Z7_9ZZZZ</name>
<reference evidence="2" key="1">
    <citation type="submission" date="2018-06" db="EMBL/GenBank/DDBJ databases">
        <authorList>
            <person name="Zhirakovskaya E."/>
        </authorList>
    </citation>
    <scope>NUCLEOTIDE SEQUENCE</scope>
</reference>
<proteinExistence type="predicted"/>
<evidence type="ECO:0000313" key="2">
    <source>
        <dbReference type="EMBL" id="VAW74681.1"/>
    </source>
</evidence>
<keyword evidence="1" id="KW-0472">Membrane</keyword>
<accession>A0A3B0Y4Z7</accession>
<gene>
    <name evidence="2" type="ORF">MNBD_GAMMA13-787</name>
</gene>
<dbReference type="EMBL" id="UOFK01000062">
    <property type="protein sequence ID" value="VAW74681.1"/>
    <property type="molecule type" value="Genomic_DNA"/>
</dbReference>
<organism evidence="2">
    <name type="scientific">hydrothermal vent metagenome</name>
    <dbReference type="NCBI Taxonomy" id="652676"/>
    <lineage>
        <taxon>unclassified sequences</taxon>
        <taxon>metagenomes</taxon>
        <taxon>ecological metagenomes</taxon>
    </lineage>
</organism>
<dbReference type="InterPro" id="IPR022472">
    <property type="entry name" value="VPLPA-CTERM"/>
</dbReference>
<keyword evidence="1" id="KW-1133">Transmembrane helix</keyword>
<evidence type="ECO:0008006" key="3">
    <source>
        <dbReference type="Google" id="ProtNLM"/>
    </source>
</evidence>
<evidence type="ECO:0000256" key="1">
    <source>
        <dbReference type="SAM" id="Phobius"/>
    </source>
</evidence>
<sequence>MKKFIVMLGLALFSQQSMAIPVAGIDFLDIANTVNASVGTYETNYQAEGAAGPVDSIVDGNSASYIFSNDATATVDVSFGSSIFDVADVDLTLLFVGAAGHSGTITLLGGSSDGSSADFDLAPSENYTGFNSVQDTVVFGIFSETLDLNSLFSGTFSGVMLDISDASAVLSLVGTTAPVPVPAAVWLFGSGLLGLVGIARKRRR</sequence>
<protein>
    <recommendedName>
        <fullName evidence="3">PEP-CTERM protein-sorting domain-containing protein</fullName>
    </recommendedName>
</protein>